<feature type="active site" evidence="4">
    <location>
        <position position="230"/>
    </location>
</feature>
<reference evidence="8" key="1">
    <citation type="journal article" date="2019" name="Int. J. Syst. Evol. Microbiol.">
        <title>The Global Catalogue of Microorganisms (GCM) 10K type strain sequencing project: providing services to taxonomists for standard genome sequencing and annotation.</title>
        <authorList>
            <consortium name="The Broad Institute Genomics Platform"/>
            <consortium name="The Broad Institute Genome Sequencing Center for Infectious Disease"/>
            <person name="Wu L."/>
            <person name="Ma J."/>
        </authorList>
    </citation>
    <scope>NUCLEOTIDE SEQUENCE [LARGE SCALE GENOMIC DNA]</scope>
    <source>
        <strain evidence="8">CECT 8979</strain>
    </source>
</reference>
<evidence type="ECO:0000313" key="8">
    <source>
        <dbReference type="Proteomes" id="UP001595812"/>
    </source>
</evidence>
<evidence type="ECO:0000313" key="7">
    <source>
        <dbReference type="EMBL" id="MFC3878187.1"/>
    </source>
</evidence>
<dbReference type="InterPro" id="IPR016162">
    <property type="entry name" value="Ald_DH_N"/>
</dbReference>
<dbReference type="InterPro" id="IPR047110">
    <property type="entry name" value="GABD/Sad-like"/>
</dbReference>
<keyword evidence="2" id="KW-0521">NADP</keyword>
<dbReference type="Gene3D" id="3.40.309.10">
    <property type="entry name" value="Aldehyde Dehydrogenase, Chain A, domain 2"/>
    <property type="match status" value="1"/>
</dbReference>
<dbReference type="InterPro" id="IPR015590">
    <property type="entry name" value="Aldehyde_DH_dom"/>
</dbReference>
<keyword evidence="8" id="KW-1185">Reference proteome</keyword>
<evidence type="ECO:0000256" key="4">
    <source>
        <dbReference type="PROSITE-ProRule" id="PRU10007"/>
    </source>
</evidence>
<proteinExistence type="inferred from homology"/>
<name>A0ABV8AN94_9FLAO</name>
<keyword evidence="3 5" id="KW-0560">Oxidoreductase</keyword>
<evidence type="ECO:0000256" key="2">
    <source>
        <dbReference type="ARBA" id="ARBA00022857"/>
    </source>
</evidence>
<dbReference type="EMBL" id="JBHSAT010000023">
    <property type="protein sequence ID" value="MFC3878187.1"/>
    <property type="molecule type" value="Genomic_DNA"/>
</dbReference>
<evidence type="ECO:0000259" key="6">
    <source>
        <dbReference type="Pfam" id="PF00171"/>
    </source>
</evidence>
<dbReference type="InterPro" id="IPR029510">
    <property type="entry name" value="Ald_DH_CS_GLU"/>
</dbReference>
<dbReference type="SUPFAM" id="SSF53720">
    <property type="entry name" value="ALDH-like"/>
    <property type="match status" value="1"/>
</dbReference>
<dbReference type="InterPro" id="IPR016163">
    <property type="entry name" value="Ald_DH_C"/>
</dbReference>
<dbReference type="RefSeq" id="WP_386102065.1">
    <property type="nucleotide sequence ID" value="NZ_JBHSAT010000023.1"/>
</dbReference>
<dbReference type="Proteomes" id="UP001595812">
    <property type="component" value="Unassembled WGS sequence"/>
</dbReference>
<evidence type="ECO:0000256" key="3">
    <source>
        <dbReference type="ARBA" id="ARBA00023002"/>
    </source>
</evidence>
<dbReference type="PANTHER" id="PTHR43217:SF1">
    <property type="entry name" value="SUCCINATE SEMIALDEHYDE DEHYDROGENASE [NAD(P)+] SAD"/>
    <property type="match status" value="1"/>
</dbReference>
<evidence type="ECO:0000256" key="5">
    <source>
        <dbReference type="RuleBase" id="RU003345"/>
    </source>
</evidence>
<gene>
    <name evidence="7" type="ORF">ACFOSX_13185</name>
</gene>
<feature type="domain" description="Aldehyde dehydrogenase" evidence="6">
    <location>
        <begin position="3"/>
        <end position="450"/>
    </location>
</feature>
<dbReference type="Pfam" id="PF00171">
    <property type="entry name" value="Aldedh"/>
    <property type="match status" value="1"/>
</dbReference>
<dbReference type="PROSITE" id="PS00687">
    <property type="entry name" value="ALDEHYDE_DEHYDR_GLU"/>
    <property type="match status" value="1"/>
</dbReference>
<protein>
    <submittedName>
        <fullName evidence="7">NAD-dependent succinate-semialdehyde dehydrogenase</fullName>
    </submittedName>
</protein>
<comment type="similarity">
    <text evidence="1 5">Belongs to the aldehyde dehydrogenase family.</text>
</comment>
<evidence type="ECO:0000256" key="1">
    <source>
        <dbReference type="ARBA" id="ARBA00009986"/>
    </source>
</evidence>
<dbReference type="InterPro" id="IPR044148">
    <property type="entry name" value="ALDH_GabD1-like"/>
</dbReference>
<accession>A0ABV8AN94</accession>
<organism evidence="7 8">
    <name type="scientific">Winogradskyella maritima</name>
    <dbReference type="NCBI Taxonomy" id="1517766"/>
    <lineage>
        <taxon>Bacteria</taxon>
        <taxon>Pseudomonadati</taxon>
        <taxon>Bacteroidota</taxon>
        <taxon>Flavobacteriia</taxon>
        <taxon>Flavobacteriales</taxon>
        <taxon>Flavobacteriaceae</taxon>
        <taxon>Winogradskyella</taxon>
    </lineage>
</organism>
<dbReference type="InterPro" id="IPR016161">
    <property type="entry name" value="Ald_DH/histidinol_DH"/>
</dbReference>
<dbReference type="PANTHER" id="PTHR43217">
    <property type="entry name" value="SUCCINATE SEMIALDEHYDE DEHYDROGENASE [NAD(P)+] SAD"/>
    <property type="match status" value="1"/>
</dbReference>
<comment type="caution">
    <text evidence="7">The sequence shown here is derived from an EMBL/GenBank/DDBJ whole genome shotgun (WGS) entry which is preliminary data.</text>
</comment>
<dbReference type="Gene3D" id="3.40.605.10">
    <property type="entry name" value="Aldehyde Dehydrogenase, Chain A, domain 1"/>
    <property type="match status" value="1"/>
</dbReference>
<dbReference type="CDD" id="cd07100">
    <property type="entry name" value="ALDH_SSADH1_GabD1"/>
    <property type="match status" value="1"/>
</dbReference>
<sequence length="454" mass="50713">MKKTIKTQNPYSGKTLETYKYISDKELDEKLALAQTTFEEWRHTELEERSALLLDVAELLETKKRTYADLMTAEMGKPITQSIAEIEKCALLARFYAKNAENFLADAIIETDAHESFISYDPLGIILAVMPWNYPFWQVFRFALPTLTAGNTAVLKHASNVTGCALVIQDIFEEAGYPKGCFQTLLVDHDQIETVIKDERIKAVSLTGSEKAGKSIAEQASAQLKKSLLELGGNNACLILGDADLDKYMDTIFKARMQNTGQSCIAAKRYIVVEEIYDEFMERLKSKLKKLKIGDPTNPETELSVLARPDLAEDLKKQVDKSIEIGAELISGNTMDGAYFEPTILTNVKPGMPAFDEETFGPVASIIKVKDEDEAYKMASTSKFGLGSMVFTKDFESARYRISDIEDGAFFINDMVKSDPRLPFGGTKISGYGRELSKEGILEFVNNKTVYINK</sequence>